<evidence type="ECO:0000256" key="2">
    <source>
        <dbReference type="ARBA" id="ARBA00022598"/>
    </source>
</evidence>
<dbReference type="Gene3D" id="3.90.1300.10">
    <property type="entry name" value="Amidase signature (AS) domain"/>
    <property type="match status" value="1"/>
</dbReference>
<dbReference type="InterPro" id="IPR004412">
    <property type="entry name" value="GatA"/>
</dbReference>
<keyword evidence="4 7" id="KW-0067">ATP-binding</keyword>
<gene>
    <name evidence="7 10" type="primary">gatA</name>
    <name evidence="10" type="ORF">C483_19075</name>
</gene>
<comment type="caution">
    <text evidence="10">The sequence shown here is derived from an EMBL/GenBank/DDBJ whole genome shotgun (WGS) entry which is preliminary data.</text>
</comment>
<accession>L9ZN31</accession>
<dbReference type="Proteomes" id="UP000011519">
    <property type="component" value="Unassembled WGS sequence"/>
</dbReference>
<evidence type="ECO:0000256" key="4">
    <source>
        <dbReference type="ARBA" id="ARBA00022840"/>
    </source>
</evidence>
<comment type="function">
    <text evidence="7">Allows the formation of correctly charged Gln-tRNA(Gln) through the transamidation of misacylated Glu-tRNA(Gln) in organisms which lack glutaminyl-tRNA synthetase. The reaction takes place in the presence of glutamine and ATP through an activated gamma-phospho-Glu-tRNA(Gln).</text>
</comment>
<name>L9ZN31_9EURY</name>
<feature type="region of interest" description="Disordered" evidence="8">
    <location>
        <begin position="87"/>
        <end position="115"/>
    </location>
</feature>
<feature type="active site" description="Charge relay system" evidence="7">
    <location>
        <position position="111"/>
    </location>
</feature>
<evidence type="ECO:0000313" key="11">
    <source>
        <dbReference type="Proteomes" id="UP000011519"/>
    </source>
</evidence>
<organism evidence="10 11">
    <name type="scientific">Natrialba hulunbeirensis JCM 10989</name>
    <dbReference type="NCBI Taxonomy" id="1227493"/>
    <lineage>
        <taxon>Archaea</taxon>
        <taxon>Methanobacteriati</taxon>
        <taxon>Methanobacteriota</taxon>
        <taxon>Stenosarchaea group</taxon>
        <taxon>Halobacteria</taxon>
        <taxon>Halobacteriales</taxon>
        <taxon>Natrialbaceae</taxon>
        <taxon>Natrialba</taxon>
    </lineage>
</organism>
<dbReference type="AlphaFoldDB" id="L9ZN31"/>
<dbReference type="GO" id="GO:0005524">
    <property type="term" value="F:ATP binding"/>
    <property type="evidence" value="ECO:0007669"/>
    <property type="project" value="UniProtKB-KW"/>
</dbReference>
<dbReference type="NCBIfam" id="TIGR00132">
    <property type="entry name" value="gatA"/>
    <property type="match status" value="1"/>
</dbReference>
<evidence type="ECO:0000256" key="6">
    <source>
        <dbReference type="ARBA" id="ARBA00047407"/>
    </source>
</evidence>
<dbReference type="EC" id="6.3.5.7" evidence="7"/>
<feature type="region of interest" description="Disordered" evidence="8">
    <location>
        <begin position="1"/>
        <end position="27"/>
    </location>
</feature>
<dbReference type="HAMAP" id="MF_00120">
    <property type="entry name" value="GatA"/>
    <property type="match status" value="1"/>
</dbReference>
<evidence type="ECO:0000256" key="5">
    <source>
        <dbReference type="ARBA" id="ARBA00022917"/>
    </source>
</evidence>
<keyword evidence="5 7" id="KW-0648">Protein biosynthesis</keyword>
<keyword evidence="10" id="KW-0808">Transferase</keyword>
<evidence type="ECO:0000256" key="8">
    <source>
        <dbReference type="SAM" id="MobiDB-lite"/>
    </source>
</evidence>
<keyword evidence="11" id="KW-1185">Reference proteome</keyword>
<feature type="domain" description="Amidase" evidence="9">
    <location>
        <begin position="20"/>
        <end position="427"/>
    </location>
</feature>
<evidence type="ECO:0000256" key="3">
    <source>
        <dbReference type="ARBA" id="ARBA00022741"/>
    </source>
</evidence>
<keyword evidence="3 7" id="KW-0547">Nucleotide-binding</keyword>
<feature type="compositionally biased region" description="Acidic residues" evidence="8">
    <location>
        <begin position="12"/>
        <end position="24"/>
    </location>
</feature>
<feature type="active site" description="Charge relay system" evidence="7">
    <location>
        <position position="36"/>
    </location>
</feature>
<comment type="subunit">
    <text evidence="7">Heterotrimer of A, B and C subunits.</text>
</comment>
<dbReference type="InterPro" id="IPR020556">
    <property type="entry name" value="Amidase_CS"/>
</dbReference>
<comment type="catalytic activity">
    <reaction evidence="6 7">
        <text>L-glutamyl-tRNA(Gln) + L-glutamine + ATP + H2O = L-glutaminyl-tRNA(Gln) + L-glutamate + ADP + phosphate + H(+)</text>
        <dbReference type="Rhea" id="RHEA:17521"/>
        <dbReference type="Rhea" id="RHEA-COMP:9681"/>
        <dbReference type="Rhea" id="RHEA-COMP:9684"/>
        <dbReference type="ChEBI" id="CHEBI:15377"/>
        <dbReference type="ChEBI" id="CHEBI:15378"/>
        <dbReference type="ChEBI" id="CHEBI:29985"/>
        <dbReference type="ChEBI" id="CHEBI:30616"/>
        <dbReference type="ChEBI" id="CHEBI:43474"/>
        <dbReference type="ChEBI" id="CHEBI:58359"/>
        <dbReference type="ChEBI" id="CHEBI:78520"/>
        <dbReference type="ChEBI" id="CHEBI:78521"/>
        <dbReference type="ChEBI" id="CHEBI:456216"/>
        <dbReference type="EC" id="6.3.5.7"/>
    </reaction>
</comment>
<dbReference type="InterPro" id="IPR023631">
    <property type="entry name" value="Amidase_dom"/>
</dbReference>
<dbReference type="GO" id="GO:0006412">
    <property type="term" value="P:translation"/>
    <property type="evidence" value="ECO:0007669"/>
    <property type="project" value="UniProtKB-UniRule"/>
</dbReference>
<evidence type="ECO:0000259" key="9">
    <source>
        <dbReference type="Pfam" id="PF01425"/>
    </source>
</evidence>
<proteinExistence type="inferred from homology"/>
<sequence>MAANIFITDERIEGDDTENEDADADGPLAGRTVAVKDNISTKGVATTCGSAMLEEYVPPYDATVISRLKEAGATIVGKANMDEFGMGSTTETSAFGPTDNPAAPGHVPGGSSGGSAAAVAAGEADLALGSDTGGSIRCPAAFCGVVGIKPTYGLVSRYGLVAYGNSLEQIGPFGETVEDAAALLDVIAGPDERDATTRDAAPDGESYAAAATGDVDGLTIGVPTELLEGADEDVVDTFWDAIADLEAQGAEYHEVSLPSVEHAVEAYYVIAMSEASSNLARFDGVRYGPETETETEGNWNETFSQVRKDGFGDEVKRRILLGTYALSAGYHDKYYKKAQDARAWVKQDFDEALSEADVLASPTMPVTPFEQGESLDDPLQMYLADANTVPVNLADLPAISVPAGESDADGLPVGLQLVGPAFGEERLIRAASALEFE</sequence>
<dbReference type="GO" id="GO:0030956">
    <property type="term" value="C:glutamyl-tRNA(Gln) amidotransferase complex"/>
    <property type="evidence" value="ECO:0007669"/>
    <property type="project" value="InterPro"/>
</dbReference>
<dbReference type="GO" id="GO:0016740">
    <property type="term" value="F:transferase activity"/>
    <property type="evidence" value="ECO:0007669"/>
    <property type="project" value="UniProtKB-KW"/>
</dbReference>
<dbReference type="GO" id="GO:0050567">
    <property type="term" value="F:glutaminyl-tRNA synthase (glutamine-hydrolyzing) activity"/>
    <property type="evidence" value="ECO:0007669"/>
    <property type="project" value="UniProtKB-UniRule"/>
</dbReference>
<dbReference type="SUPFAM" id="SSF75304">
    <property type="entry name" value="Amidase signature (AS) enzymes"/>
    <property type="match status" value="1"/>
</dbReference>
<dbReference type="InterPro" id="IPR000120">
    <property type="entry name" value="Amidase"/>
</dbReference>
<dbReference type="PROSITE" id="PS00571">
    <property type="entry name" value="AMIDASES"/>
    <property type="match status" value="1"/>
</dbReference>
<dbReference type="PANTHER" id="PTHR11895:SF7">
    <property type="entry name" value="GLUTAMYL-TRNA(GLN) AMIDOTRANSFERASE SUBUNIT A, MITOCHONDRIAL"/>
    <property type="match status" value="1"/>
</dbReference>
<dbReference type="STRING" id="1227493.C483_19075"/>
<comment type="similarity">
    <text evidence="1 7">Belongs to the amidase family. GatA subfamily.</text>
</comment>
<dbReference type="RefSeq" id="WP_006654933.1">
    <property type="nucleotide sequence ID" value="NZ_AOIM01000043.1"/>
</dbReference>
<keyword evidence="2 7" id="KW-0436">Ligase</keyword>
<dbReference type="PANTHER" id="PTHR11895">
    <property type="entry name" value="TRANSAMIDASE"/>
    <property type="match status" value="1"/>
</dbReference>
<evidence type="ECO:0000256" key="1">
    <source>
        <dbReference type="ARBA" id="ARBA00008069"/>
    </source>
</evidence>
<dbReference type="Pfam" id="PF01425">
    <property type="entry name" value="Amidase"/>
    <property type="match status" value="1"/>
</dbReference>
<evidence type="ECO:0000313" key="10">
    <source>
        <dbReference type="EMBL" id="ELY86543.1"/>
    </source>
</evidence>
<dbReference type="PATRIC" id="fig|1227493.4.peg.3837"/>
<dbReference type="OrthoDB" id="7931at2157"/>
<reference evidence="10 11" key="1">
    <citation type="journal article" date="2014" name="PLoS Genet.">
        <title>Phylogenetically driven sequencing of extremely halophilic archaea reveals strategies for static and dynamic osmo-response.</title>
        <authorList>
            <person name="Becker E.A."/>
            <person name="Seitzer P.M."/>
            <person name="Tritt A."/>
            <person name="Larsen D."/>
            <person name="Krusor M."/>
            <person name="Yao A.I."/>
            <person name="Wu D."/>
            <person name="Madern D."/>
            <person name="Eisen J.A."/>
            <person name="Darling A.E."/>
            <person name="Facciotti M.T."/>
        </authorList>
    </citation>
    <scope>NUCLEOTIDE SEQUENCE [LARGE SCALE GENOMIC DNA]</scope>
    <source>
        <strain evidence="10 11">JCM 10989</strain>
    </source>
</reference>
<dbReference type="EMBL" id="AOIM01000043">
    <property type="protein sequence ID" value="ELY86543.1"/>
    <property type="molecule type" value="Genomic_DNA"/>
</dbReference>
<evidence type="ECO:0000256" key="7">
    <source>
        <dbReference type="HAMAP-Rule" id="MF_00120"/>
    </source>
</evidence>
<dbReference type="InterPro" id="IPR036928">
    <property type="entry name" value="AS_sf"/>
</dbReference>
<feature type="active site" description="Acyl-ester intermediate" evidence="7">
    <location>
        <position position="135"/>
    </location>
</feature>
<protein>
    <recommendedName>
        <fullName evidence="7">Glutamyl-tRNA(Gln) amidotransferase subunit A</fullName>
        <shortName evidence="7">Glu-ADT subunit A</shortName>
        <ecNumber evidence="7">6.3.5.7</ecNumber>
    </recommendedName>
</protein>